<reference evidence="1" key="1">
    <citation type="journal article" date="2014" name="Nat. Commun.">
        <title>The tobacco genome sequence and its comparison with those of tomato and potato.</title>
        <authorList>
            <person name="Sierro N."/>
            <person name="Battey J.N."/>
            <person name="Ouadi S."/>
            <person name="Bakaher N."/>
            <person name="Bovet L."/>
            <person name="Willig A."/>
            <person name="Goepfert S."/>
            <person name="Peitsch M.C."/>
            <person name="Ivanov N.V."/>
        </authorList>
    </citation>
    <scope>NUCLEOTIDE SEQUENCE [LARGE SCALE GENOMIC DNA]</scope>
</reference>
<proteinExistence type="predicted"/>
<reference evidence="2" key="2">
    <citation type="submission" date="2025-08" db="UniProtKB">
        <authorList>
            <consortium name="RefSeq"/>
        </authorList>
    </citation>
    <scope>IDENTIFICATION</scope>
    <source>
        <tissue evidence="2">Leaf</tissue>
    </source>
</reference>
<sequence>MVIALKHSFDGLQLSQQTKDNASTLTARDKVLQSSEGILGPNPYCVNATRNHNLVFPPFNEENMKTWMYRIEQYFSEDETPLNQRVRLVAMNLDDEALAWHQSYLKCRNLLVCDEYIAELIETFSGDFSDPMLELKQLKQTGSIREFQFAFDRLVAQCNLTVEQAISCFLGGLKKELVHPIMMHEPKTLAKTYRLARLAEATLAANARVHKHSTAYAAARRNSYESPVVRNTSYQAVVPAPRLTLSAATNAVVPRNRRTISPVEMQAKRAQGLCYFCDENTRFATNVIFLNICLYWSLSHRKSPLRKKETFSMMLNYLLKNGLLLRVITHTSHCVL</sequence>
<name>A0AC58SZH3_TOBAC</name>
<evidence type="ECO:0000313" key="1">
    <source>
        <dbReference type="Proteomes" id="UP000790787"/>
    </source>
</evidence>
<gene>
    <name evidence="2" type="primary">LOC142171540</name>
</gene>
<dbReference type="Proteomes" id="UP000790787">
    <property type="component" value="Chromosome 17"/>
</dbReference>
<dbReference type="RefSeq" id="XP_075090372.1">
    <property type="nucleotide sequence ID" value="XM_075234271.1"/>
</dbReference>
<keyword evidence="1" id="KW-1185">Reference proteome</keyword>
<organism evidence="1 2">
    <name type="scientific">Nicotiana tabacum</name>
    <name type="common">Common tobacco</name>
    <dbReference type="NCBI Taxonomy" id="4097"/>
    <lineage>
        <taxon>Eukaryota</taxon>
        <taxon>Viridiplantae</taxon>
        <taxon>Streptophyta</taxon>
        <taxon>Embryophyta</taxon>
        <taxon>Tracheophyta</taxon>
        <taxon>Spermatophyta</taxon>
        <taxon>Magnoliopsida</taxon>
        <taxon>eudicotyledons</taxon>
        <taxon>Gunneridae</taxon>
        <taxon>Pentapetalae</taxon>
        <taxon>asterids</taxon>
        <taxon>lamiids</taxon>
        <taxon>Solanales</taxon>
        <taxon>Solanaceae</taxon>
        <taxon>Nicotianoideae</taxon>
        <taxon>Nicotianeae</taxon>
        <taxon>Nicotiana</taxon>
    </lineage>
</organism>
<accession>A0AC58SZH3</accession>
<evidence type="ECO:0000313" key="2">
    <source>
        <dbReference type="RefSeq" id="XP_075090372.1"/>
    </source>
</evidence>
<protein>
    <submittedName>
        <fullName evidence="2">Uncharacterized protein LOC142171540</fullName>
    </submittedName>
</protein>